<dbReference type="SMART" id="SM00382">
    <property type="entry name" value="AAA"/>
    <property type="match status" value="1"/>
</dbReference>
<dbReference type="InterPro" id="IPR000897">
    <property type="entry name" value="SRP54_GTPase_dom"/>
</dbReference>
<dbReference type="InterPro" id="IPR022941">
    <property type="entry name" value="SRP54"/>
</dbReference>
<dbReference type="InterPro" id="IPR004780">
    <property type="entry name" value="SRP"/>
</dbReference>
<dbReference type="PANTHER" id="PTHR11564:SF5">
    <property type="entry name" value="SIGNAL RECOGNITION PARTICLE SUBUNIT SRP54"/>
    <property type="match status" value="1"/>
</dbReference>
<reference evidence="12" key="1">
    <citation type="journal article" date="2015" name="Nature">
        <title>Complex archaea that bridge the gap between prokaryotes and eukaryotes.</title>
        <authorList>
            <person name="Spang A."/>
            <person name="Saw J.H."/>
            <person name="Jorgensen S.L."/>
            <person name="Zaremba-Niedzwiedzka K."/>
            <person name="Martijn J."/>
            <person name="Lind A.E."/>
            <person name="van Eijk R."/>
            <person name="Schleper C."/>
            <person name="Guy L."/>
            <person name="Ettema T.J."/>
        </authorList>
    </citation>
    <scope>NUCLEOTIDE SEQUENCE</scope>
</reference>
<evidence type="ECO:0000256" key="4">
    <source>
        <dbReference type="ARBA" id="ARBA00022884"/>
    </source>
</evidence>
<evidence type="ECO:0000256" key="7">
    <source>
        <dbReference type="ARBA" id="ARBA00023274"/>
    </source>
</evidence>
<evidence type="ECO:0000256" key="8">
    <source>
        <dbReference type="ARBA" id="ARBA00035672"/>
    </source>
</evidence>
<dbReference type="FunFam" id="3.40.50.300:FF:000022">
    <property type="entry name" value="Signal recognition particle 54 kDa subunit"/>
    <property type="match status" value="1"/>
</dbReference>
<dbReference type="Gene3D" id="1.10.260.30">
    <property type="entry name" value="Signal recognition particle, SRP54 subunit, M-domain"/>
    <property type="match status" value="1"/>
</dbReference>
<dbReference type="GO" id="GO:0003924">
    <property type="term" value="F:GTPase activity"/>
    <property type="evidence" value="ECO:0007669"/>
    <property type="project" value="InterPro"/>
</dbReference>
<dbReference type="NCBIfam" id="TIGR00959">
    <property type="entry name" value="ffh"/>
    <property type="match status" value="1"/>
</dbReference>
<feature type="domain" description="Signal recognition particle SRP54 helical bundle" evidence="11">
    <location>
        <begin position="1"/>
        <end position="86"/>
    </location>
</feature>
<keyword evidence="5" id="KW-0342">GTP-binding</keyword>
<evidence type="ECO:0000256" key="1">
    <source>
        <dbReference type="ARBA" id="ARBA00005450"/>
    </source>
</evidence>
<dbReference type="HAMAP" id="MF_00306">
    <property type="entry name" value="SRP54"/>
    <property type="match status" value="1"/>
</dbReference>
<dbReference type="InterPro" id="IPR013822">
    <property type="entry name" value="Signal_recog_particl_SRP54_hlx"/>
</dbReference>
<evidence type="ECO:0000259" key="11">
    <source>
        <dbReference type="SMART" id="SM00963"/>
    </source>
</evidence>
<dbReference type="PANTHER" id="PTHR11564">
    <property type="entry name" value="SIGNAL RECOGNITION PARTICLE 54K PROTEIN SRP54"/>
    <property type="match status" value="1"/>
</dbReference>
<dbReference type="InterPro" id="IPR004125">
    <property type="entry name" value="Signal_recog_particle_SRP54_M"/>
</dbReference>
<gene>
    <name evidence="12" type="ORF">LCGC14_1033880</name>
</gene>
<keyword evidence="3" id="KW-0378">Hydrolase</keyword>
<dbReference type="Pfam" id="PF00448">
    <property type="entry name" value="SRP54"/>
    <property type="match status" value="1"/>
</dbReference>
<evidence type="ECO:0000256" key="5">
    <source>
        <dbReference type="ARBA" id="ARBA00023134"/>
    </source>
</evidence>
<dbReference type="GO" id="GO:0006614">
    <property type="term" value="P:SRP-dependent cotranslational protein targeting to membrane"/>
    <property type="evidence" value="ECO:0007669"/>
    <property type="project" value="InterPro"/>
</dbReference>
<feature type="domain" description="SRP54-type proteins GTP-binding" evidence="10">
    <location>
        <begin position="100"/>
        <end position="293"/>
    </location>
</feature>
<keyword evidence="2" id="KW-0547">Nucleotide-binding</keyword>
<sequence>MLDNLSSRLQNIFSKLKTKGVLKEKDVDEALREVRLALLEADVNFKVAKELVAAIRERAVGQKVSESISPAQQVIKIVDEELTNILGKATAKVELGQKPPTVIMLAGLQGSGKTSTVAKLALHFRKKGSKPLMVAADTYRPAAIEQLKTLGKEIDVEVYSEDKEPVRIAKSAIDKAAKEGFDVVLVDTAGRLHIDDEMMQELVDMQKSIRPHQILLVVDAMTGQNAVNFATAFKEKLGFDGLILSKMDGDARGGAALSIYKVTEVPIKFMTVSEKSDGLEVFHPDRMASRILGMGDVLSLIEKAEEVTDADKAKEMEKKLLKQQFTLDDLFEQLQQVKKMGPIDQVLEMVPGLNKLPQAAQVDDKQLSKIGAIIQSMTKEERTNPQIIKGSRRERIAKGSGTNVADINQVLKQYAQTKKLLASMGKKKGKLGFGKNLPF</sequence>
<dbReference type="Gene3D" id="1.20.120.140">
    <property type="entry name" value="Signal recognition particle SRP54, nucleotide-binding domain"/>
    <property type="match status" value="1"/>
</dbReference>
<keyword evidence="4" id="KW-0694">RNA-binding</keyword>
<evidence type="ECO:0000259" key="10">
    <source>
        <dbReference type="SMART" id="SM00962"/>
    </source>
</evidence>
<evidence type="ECO:0000313" key="12">
    <source>
        <dbReference type="EMBL" id="KKN10712.1"/>
    </source>
</evidence>
<dbReference type="SMART" id="SM00962">
    <property type="entry name" value="SRP54"/>
    <property type="match status" value="1"/>
</dbReference>
<dbReference type="SUPFAM" id="SSF52540">
    <property type="entry name" value="P-loop containing nucleoside triphosphate hydrolases"/>
    <property type="match status" value="1"/>
</dbReference>
<protein>
    <recommendedName>
        <fullName evidence="8">signal-recognition-particle GTPase</fullName>
        <ecNumber evidence="8">3.6.5.4</ecNumber>
    </recommendedName>
</protein>
<dbReference type="Pfam" id="PF02881">
    <property type="entry name" value="SRP54_N"/>
    <property type="match status" value="1"/>
</dbReference>
<dbReference type="AlphaFoldDB" id="A0A0F9NFF4"/>
<dbReference type="Gene3D" id="3.40.50.300">
    <property type="entry name" value="P-loop containing nucleotide triphosphate hydrolases"/>
    <property type="match status" value="1"/>
</dbReference>
<evidence type="ECO:0000259" key="9">
    <source>
        <dbReference type="SMART" id="SM00382"/>
    </source>
</evidence>
<dbReference type="SUPFAM" id="SSF47446">
    <property type="entry name" value="Signal peptide-binding domain"/>
    <property type="match status" value="1"/>
</dbReference>
<dbReference type="InterPro" id="IPR027417">
    <property type="entry name" value="P-loop_NTPase"/>
</dbReference>
<keyword evidence="6" id="KW-0733">Signal recognition particle</keyword>
<evidence type="ECO:0000256" key="2">
    <source>
        <dbReference type="ARBA" id="ARBA00022741"/>
    </source>
</evidence>
<dbReference type="EC" id="3.6.5.4" evidence="8"/>
<feature type="domain" description="AAA+ ATPase" evidence="9">
    <location>
        <begin position="99"/>
        <end position="244"/>
    </location>
</feature>
<dbReference type="InterPro" id="IPR036891">
    <property type="entry name" value="Signal_recog_part_SRP54_M_sf"/>
</dbReference>
<keyword evidence="7" id="KW-0687">Ribonucleoprotein</keyword>
<dbReference type="InterPro" id="IPR042101">
    <property type="entry name" value="SRP54_N_sf"/>
</dbReference>
<organism evidence="12">
    <name type="scientific">marine sediment metagenome</name>
    <dbReference type="NCBI Taxonomy" id="412755"/>
    <lineage>
        <taxon>unclassified sequences</taxon>
        <taxon>metagenomes</taxon>
        <taxon>ecological metagenomes</taxon>
    </lineage>
</organism>
<dbReference type="CDD" id="cd18539">
    <property type="entry name" value="SRP_G"/>
    <property type="match status" value="1"/>
</dbReference>
<proteinExistence type="inferred from homology"/>
<evidence type="ECO:0000256" key="6">
    <source>
        <dbReference type="ARBA" id="ARBA00023135"/>
    </source>
</evidence>
<dbReference type="GO" id="GO:0005525">
    <property type="term" value="F:GTP binding"/>
    <property type="evidence" value="ECO:0007669"/>
    <property type="project" value="UniProtKB-KW"/>
</dbReference>
<dbReference type="SMART" id="SM00963">
    <property type="entry name" value="SRP54_N"/>
    <property type="match status" value="1"/>
</dbReference>
<accession>A0A0F9NFF4</accession>
<dbReference type="GO" id="GO:0008312">
    <property type="term" value="F:7S RNA binding"/>
    <property type="evidence" value="ECO:0007669"/>
    <property type="project" value="InterPro"/>
</dbReference>
<dbReference type="InterPro" id="IPR003593">
    <property type="entry name" value="AAA+_ATPase"/>
</dbReference>
<dbReference type="EMBL" id="LAZR01004215">
    <property type="protein sequence ID" value="KKN10712.1"/>
    <property type="molecule type" value="Genomic_DNA"/>
</dbReference>
<name>A0A0F9NFF4_9ZZZZ</name>
<comment type="caution">
    <text evidence="12">The sequence shown here is derived from an EMBL/GenBank/DDBJ whole genome shotgun (WGS) entry which is preliminary data.</text>
</comment>
<comment type="similarity">
    <text evidence="1">Belongs to the GTP-binding SRP family. SRP54 subfamily.</text>
</comment>
<evidence type="ECO:0000256" key="3">
    <source>
        <dbReference type="ARBA" id="ARBA00022801"/>
    </source>
</evidence>
<dbReference type="Pfam" id="PF02978">
    <property type="entry name" value="SRP_SPB"/>
    <property type="match status" value="1"/>
</dbReference>
<dbReference type="GO" id="GO:0005786">
    <property type="term" value="C:signal recognition particle, endoplasmic reticulum targeting"/>
    <property type="evidence" value="ECO:0007669"/>
    <property type="project" value="UniProtKB-KW"/>
</dbReference>